<dbReference type="GO" id="GO:0003677">
    <property type="term" value="F:DNA binding"/>
    <property type="evidence" value="ECO:0007669"/>
    <property type="project" value="UniProtKB-KW"/>
</dbReference>
<dbReference type="HOGENOM" id="CLU_097806_7_3_7"/>
<dbReference type="GO" id="GO:0003700">
    <property type="term" value="F:DNA-binding transcription factor activity"/>
    <property type="evidence" value="ECO:0007669"/>
    <property type="project" value="InterPro"/>
</dbReference>
<dbReference type="KEGG" id="daf:Desaf_0864"/>
<evidence type="ECO:0000256" key="3">
    <source>
        <dbReference type="ARBA" id="ARBA00023163"/>
    </source>
</evidence>
<feature type="domain" description="HTH arsR-type" evidence="4">
    <location>
        <begin position="27"/>
        <end position="121"/>
    </location>
</feature>
<evidence type="ECO:0000313" key="6">
    <source>
        <dbReference type="Proteomes" id="UP000007844"/>
    </source>
</evidence>
<keyword evidence="3" id="KW-0804">Transcription</keyword>
<gene>
    <name evidence="5" type="ORF">Desaf_0864</name>
</gene>
<dbReference type="InterPro" id="IPR036388">
    <property type="entry name" value="WH-like_DNA-bd_sf"/>
</dbReference>
<dbReference type="PANTHER" id="PTHR43132">
    <property type="entry name" value="ARSENICAL RESISTANCE OPERON REPRESSOR ARSR-RELATED"/>
    <property type="match status" value="1"/>
</dbReference>
<dbReference type="PANTHER" id="PTHR43132:SF6">
    <property type="entry name" value="HTH-TYPE TRANSCRIPTIONAL REPRESSOR CZRA"/>
    <property type="match status" value="1"/>
</dbReference>
<reference evidence="5 6" key="1">
    <citation type="journal article" date="2011" name="J. Bacteriol.">
        <title>Genome sequence of the mercury-methylating and pleomorphic Desulfovibrio africanus Strain Walvis Bay.</title>
        <authorList>
            <person name="Brown S.D."/>
            <person name="Wall J.D."/>
            <person name="Kucken A.M."/>
            <person name="Gilmour C.C."/>
            <person name="Podar M."/>
            <person name="Brandt C.C."/>
            <person name="Teshima H."/>
            <person name="Detter J.C."/>
            <person name="Han C.S."/>
            <person name="Land M.L."/>
            <person name="Lucas S."/>
            <person name="Han J."/>
            <person name="Pennacchio L."/>
            <person name="Nolan M."/>
            <person name="Pitluck S."/>
            <person name="Woyke T."/>
            <person name="Goodwin L."/>
            <person name="Palumbo A.V."/>
            <person name="Elias D.A."/>
        </authorList>
    </citation>
    <scope>NUCLEOTIDE SEQUENCE [LARGE SCALE GENOMIC DNA]</scope>
    <source>
        <strain evidence="5 6">Walvis Bay</strain>
    </source>
</reference>
<evidence type="ECO:0000256" key="2">
    <source>
        <dbReference type="ARBA" id="ARBA00023125"/>
    </source>
</evidence>
<keyword evidence="6" id="KW-1185">Reference proteome</keyword>
<keyword evidence="2" id="KW-0238">DNA-binding</keyword>
<proteinExistence type="predicted"/>
<dbReference type="SMART" id="SM00418">
    <property type="entry name" value="HTH_ARSR"/>
    <property type="match status" value="1"/>
</dbReference>
<protein>
    <submittedName>
        <fullName evidence="5">Regulatory protein ArsR</fullName>
    </submittedName>
</protein>
<sequence>MNSTESDVCQVTCVHAERINEVRRDMAAEADLQALSELFKILGDMTRVRILEALSLAELCVCDLAEILALSQSAVSHQLRLLRAAKLVKYRREGKNAYYSLDDEHVAHLFAEALDHIKEDR</sequence>
<dbReference type="STRING" id="690850.Desaf_0864"/>
<organism evidence="5 6">
    <name type="scientific">Desulfocurvibacter africanus subsp. africanus str. Walvis Bay</name>
    <dbReference type="NCBI Taxonomy" id="690850"/>
    <lineage>
        <taxon>Bacteria</taxon>
        <taxon>Pseudomonadati</taxon>
        <taxon>Thermodesulfobacteriota</taxon>
        <taxon>Desulfovibrionia</taxon>
        <taxon>Desulfovibrionales</taxon>
        <taxon>Desulfovibrionaceae</taxon>
        <taxon>Desulfocurvibacter</taxon>
    </lineage>
</organism>
<evidence type="ECO:0000256" key="1">
    <source>
        <dbReference type="ARBA" id="ARBA00023015"/>
    </source>
</evidence>
<dbReference type="Gene3D" id="1.10.10.10">
    <property type="entry name" value="Winged helix-like DNA-binding domain superfamily/Winged helix DNA-binding domain"/>
    <property type="match status" value="1"/>
</dbReference>
<accession>F3YWB1</accession>
<keyword evidence="1" id="KW-0805">Transcription regulation</keyword>
<dbReference type="PROSITE" id="PS50987">
    <property type="entry name" value="HTH_ARSR_2"/>
    <property type="match status" value="1"/>
</dbReference>
<dbReference type="CDD" id="cd00090">
    <property type="entry name" value="HTH_ARSR"/>
    <property type="match status" value="1"/>
</dbReference>
<dbReference type="PROSITE" id="PS00846">
    <property type="entry name" value="HTH_ARSR_1"/>
    <property type="match status" value="1"/>
</dbReference>
<dbReference type="EMBL" id="CP003221">
    <property type="protein sequence ID" value="EGJ49214.1"/>
    <property type="molecule type" value="Genomic_DNA"/>
</dbReference>
<dbReference type="NCBIfam" id="NF033788">
    <property type="entry name" value="HTH_metalloreg"/>
    <property type="match status" value="1"/>
</dbReference>
<name>F3YWB1_DESAF</name>
<dbReference type="InterPro" id="IPR018334">
    <property type="entry name" value="ArsR_HTH"/>
</dbReference>
<evidence type="ECO:0000259" key="4">
    <source>
        <dbReference type="PROSITE" id="PS50987"/>
    </source>
</evidence>
<dbReference type="eggNOG" id="COG0640">
    <property type="taxonomic scope" value="Bacteria"/>
</dbReference>
<dbReference type="Pfam" id="PF01022">
    <property type="entry name" value="HTH_5"/>
    <property type="match status" value="1"/>
</dbReference>
<evidence type="ECO:0000313" key="5">
    <source>
        <dbReference type="EMBL" id="EGJ49214.1"/>
    </source>
</evidence>
<dbReference type="RefSeq" id="WP_014259035.1">
    <property type="nucleotide sequence ID" value="NC_016629.1"/>
</dbReference>
<dbReference type="InterPro" id="IPR011991">
    <property type="entry name" value="ArsR-like_HTH"/>
</dbReference>
<dbReference type="InterPro" id="IPR001845">
    <property type="entry name" value="HTH_ArsR_DNA-bd_dom"/>
</dbReference>
<dbReference type="InterPro" id="IPR051011">
    <property type="entry name" value="Metal_resp_trans_reg"/>
</dbReference>
<dbReference type="AlphaFoldDB" id="F3YWB1"/>
<dbReference type="SUPFAM" id="SSF46785">
    <property type="entry name" value="Winged helix' DNA-binding domain"/>
    <property type="match status" value="1"/>
</dbReference>
<dbReference type="InterPro" id="IPR036390">
    <property type="entry name" value="WH_DNA-bd_sf"/>
</dbReference>
<dbReference type="Proteomes" id="UP000007844">
    <property type="component" value="Chromosome"/>
</dbReference>
<dbReference type="PRINTS" id="PR00778">
    <property type="entry name" value="HTHARSR"/>
</dbReference>